<reference evidence="2" key="1">
    <citation type="submission" date="2022-09" db="EMBL/GenBank/DDBJ databases">
        <title>Complete genome of Ligilactobacillus agilis AM_LB6, isolated from chicken feces.</title>
        <authorList>
            <person name="den Bakker H.C."/>
            <person name="Mann A."/>
        </authorList>
    </citation>
    <scope>NUCLEOTIDE SEQUENCE</scope>
    <source>
        <strain evidence="2">AM_LB6</strain>
    </source>
</reference>
<protein>
    <submittedName>
        <fullName evidence="2">Primase alpha helix C-terminal domain-containing protein</fullName>
    </submittedName>
</protein>
<dbReference type="EMBL" id="CP104396">
    <property type="protein sequence ID" value="UXC64073.1"/>
    <property type="molecule type" value="Genomic_DNA"/>
</dbReference>
<feature type="domain" description="Primase C-terminal 1" evidence="1">
    <location>
        <begin position="229"/>
        <end position="296"/>
    </location>
</feature>
<evidence type="ECO:0000259" key="1">
    <source>
        <dbReference type="SMART" id="SM00942"/>
    </source>
</evidence>
<accession>A0A9Q9JA71</accession>
<dbReference type="RefSeq" id="WP_260904605.1">
    <property type="nucleotide sequence ID" value="NZ_CP104396.1"/>
</dbReference>
<proteinExistence type="predicted"/>
<dbReference type="GeneID" id="75136841"/>
<evidence type="ECO:0000313" key="3">
    <source>
        <dbReference type="Proteomes" id="UP001058429"/>
    </source>
</evidence>
<name>A0A9Q9JA71_9LACO</name>
<organism evidence="2 3">
    <name type="scientific">Ligilactobacillus agilis</name>
    <dbReference type="NCBI Taxonomy" id="1601"/>
    <lineage>
        <taxon>Bacteria</taxon>
        <taxon>Bacillati</taxon>
        <taxon>Bacillota</taxon>
        <taxon>Bacilli</taxon>
        <taxon>Lactobacillales</taxon>
        <taxon>Lactobacillaceae</taxon>
        <taxon>Ligilactobacillus</taxon>
    </lineage>
</organism>
<evidence type="ECO:0000313" key="2">
    <source>
        <dbReference type="EMBL" id="UXC64073.1"/>
    </source>
</evidence>
<dbReference type="Proteomes" id="UP001058429">
    <property type="component" value="Chromosome"/>
</dbReference>
<dbReference type="AlphaFoldDB" id="A0A9Q9JA71"/>
<gene>
    <name evidence="2" type="ORF">N4562_03265</name>
</gene>
<sequence>MLYTQRGLKTNVMTPYPKGLAYLLDHYQPERITLGDGLNKYKANCIYYAFAGELKNSIRKNANVVNRTAVAIDLDFIAEGLDDFTLYDSLKLNLNFSWWLYPTISNGFKGLRYRLIIPLATPINSEDDYKTLVTLVSYALKEKGILTRVDPSNKTWAQLFGLPVANQHYPASLDLVRSKPGELFPSDGETLATFKDFLKTEGIKASSSYSPSVGRISSKKKTYTAKLLTDFIQGITEGNRNNKMLELASYLICIGLDNSNNIYNFLQVMNANYITPPLDNKELTSILKSAIKLTRRTNTDG</sequence>
<dbReference type="InterPro" id="IPR014820">
    <property type="entry name" value="PriCT_1"/>
</dbReference>
<dbReference type="SMART" id="SM00942">
    <property type="entry name" value="PriCT_1"/>
    <property type="match status" value="1"/>
</dbReference>
<dbReference type="Pfam" id="PF08708">
    <property type="entry name" value="PriCT_1"/>
    <property type="match status" value="1"/>
</dbReference>